<dbReference type="Proteomes" id="UP000625711">
    <property type="component" value="Unassembled WGS sequence"/>
</dbReference>
<comment type="caution">
    <text evidence="2">The sequence shown here is derived from an EMBL/GenBank/DDBJ whole genome shotgun (WGS) entry which is preliminary data.</text>
</comment>
<evidence type="ECO:0000256" key="1">
    <source>
        <dbReference type="SAM" id="MobiDB-lite"/>
    </source>
</evidence>
<protein>
    <submittedName>
        <fullName evidence="2">Uncharacterized protein</fullName>
    </submittedName>
</protein>
<feature type="region of interest" description="Disordered" evidence="1">
    <location>
        <begin position="58"/>
        <end position="103"/>
    </location>
</feature>
<evidence type="ECO:0000313" key="2">
    <source>
        <dbReference type="EMBL" id="KAF7271711.1"/>
    </source>
</evidence>
<evidence type="ECO:0000313" key="3">
    <source>
        <dbReference type="Proteomes" id="UP000625711"/>
    </source>
</evidence>
<gene>
    <name evidence="2" type="ORF">GWI33_015442</name>
</gene>
<organism evidence="2 3">
    <name type="scientific">Rhynchophorus ferrugineus</name>
    <name type="common">Red palm weevil</name>
    <name type="synonym">Curculio ferrugineus</name>
    <dbReference type="NCBI Taxonomy" id="354439"/>
    <lineage>
        <taxon>Eukaryota</taxon>
        <taxon>Metazoa</taxon>
        <taxon>Ecdysozoa</taxon>
        <taxon>Arthropoda</taxon>
        <taxon>Hexapoda</taxon>
        <taxon>Insecta</taxon>
        <taxon>Pterygota</taxon>
        <taxon>Neoptera</taxon>
        <taxon>Endopterygota</taxon>
        <taxon>Coleoptera</taxon>
        <taxon>Polyphaga</taxon>
        <taxon>Cucujiformia</taxon>
        <taxon>Curculionidae</taxon>
        <taxon>Dryophthorinae</taxon>
        <taxon>Rhynchophorus</taxon>
    </lineage>
</organism>
<keyword evidence="3" id="KW-1185">Reference proteome</keyword>
<name>A0A834M840_RHYFE</name>
<reference evidence="2" key="1">
    <citation type="submission" date="2020-08" db="EMBL/GenBank/DDBJ databases">
        <title>Genome sequencing and assembly of the red palm weevil Rhynchophorus ferrugineus.</title>
        <authorList>
            <person name="Dias G.B."/>
            <person name="Bergman C.M."/>
            <person name="Manee M."/>
        </authorList>
    </citation>
    <scope>NUCLEOTIDE SEQUENCE</scope>
    <source>
        <strain evidence="2">AA-2017</strain>
        <tissue evidence="2">Whole larva</tissue>
    </source>
</reference>
<accession>A0A834M840</accession>
<feature type="compositionally biased region" description="Polar residues" evidence="1">
    <location>
        <begin position="93"/>
        <end position="103"/>
    </location>
</feature>
<dbReference type="EMBL" id="JAACXV010013912">
    <property type="protein sequence ID" value="KAF7271711.1"/>
    <property type="molecule type" value="Genomic_DNA"/>
</dbReference>
<sequence>MSGSRASRSPPDDGCGGLQDEGDGVRNTKWRYSNLTLSVGSGGQFKLPARERVYRDSRTPDVALGAEPGTRRHTSFPFVSQRRRKGMVGHRSPANTTPHSATALNKSLSNAEIDFASA</sequence>
<proteinExistence type="predicted"/>
<feature type="region of interest" description="Disordered" evidence="1">
    <location>
        <begin position="1"/>
        <end position="26"/>
    </location>
</feature>
<dbReference type="AlphaFoldDB" id="A0A834M840"/>